<evidence type="ECO:0000313" key="2">
    <source>
        <dbReference type="EMBL" id="ACZ10388.1"/>
    </source>
</evidence>
<keyword evidence="3" id="KW-1185">Reference proteome</keyword>
<accession>D1ARA2</accession>
<evidence type="ECO:0000259" key="1">
    <source>
        <dbReference type="PROSITE" id="PS51094"/>
    </source>
</evidence>
<organism evidence="2 3">
    <name type="scientific">Sebaldella termitidis (strain ATCC 33386 / NCTC 11300)</name>
    <dbReference type="NCBI Taxonomy" id="526218"/>
    <lineage>
        <taxon>Bacteria</taxon>
        <taxon>Fusobacteriati</taxon>
        <taxon>Fusobacteriota</taxon>
        <taxon>Fusobacteriia</taxon>
        <taxon>Fusobacteriales</taxon>
        <taxon>Leptotrichiaceae</taxon>
        <taxon>Sebaldella</taxon>
    </lineage>
</organism>
<dbReference type="PANTHER" id="PTHR47738">
    <property type="entry name" value="PTS SYSTEM FRUCTOSE-LIKE EIIA COMPONENT-RELATED"/>
    <property type="match status" value="1"/>
</dbReference>
<sequence>MRLLDKKFIELDVEQSSRDSLLEYMGGKLLAENIVKETYPQAIVEREKEFPTGILCRNISIAIPHTTGEHVNEPKIAVSVLKNPVEFCMMGEPEQKVNASVIIMIAINNPDLQIDFLQRLVTLIENHELLLNIKNAASIDEVYGLLGFLNEIK</sequence>
<dbReference type="Pfam" id="PF00359">
    <property type="entry name" value="PTS_EIIA_2"/>
    <property type="match status" value="1"/>
</dbReference>
<dbReference type="STRING" id="526218.Sterm_3554"/>
<dbReference type="EMBL" id="CP001739">
    <property type="protein sequence ID" value="ACZ10388.1"/>
    <property type="molecule type" value="Genomic_DNA"/>
</dbReference>
<dbReference type="CDD" id="cd00211">
    <property type="entry name" value="PTS_IIA_fru"/>
    <property type="match status" value="1"/>
</dbReference>
<feature type="domain" description="PTS EIIA type-2" evidence="1">
    <location>
        <begin position="2"/>
        <end position="152"/>
    </location>
</feature>
<dbReference type="Gene3D" id="3.40.930.10">
    <property type="entry name" value="Mannitol-specific EII, Chain A"/>
    <property type="match status" value="1"/>
</dbReference>
<dbReference type="InterPro" id="IPR002178">
    <property type="entry name" value="PTS_EIIA_type-2_dom"/>
</dbReference>
<dbReference type="InterPro" id="IPR016152">
    <property type="entry name" value="PTrfase/Anion_transptr"/>
</dbReference>
<evidence type="ECO:0000313" key="3">
    <source>
        <dbReference type="Proteomes" id="UP000000845"/>
    </source>
</evidence>
<proteinExistence type="predicted"/>
<dbReference type="PROSITE" id="PS51094">
    <property type="entry name" value="PTS_EIIA_TYPE_2"/>
    <property type="match status" value="1"/>
</dbReference>
<dbReference type="PANTHER" id="PTHR47738:SF3">
    <property type="entry name" value="PHOSPHOTRANSFERASE SYSTEM MANNITOL_FRUCTOSE-SPECIFIC IIA DOMAIN CONTAINING PROTEIN"/>
    <property type="match status" value="1"/>
</dbReference>
<gene>
    <name evidence="2" type="ordered locus">Sterm_3554</name>
</gene>
<dbReference type="AlphaFoldDB" id="D1ARA2"/>
<dbReference type="KEGG" id="str:Sterm_3554"/>
<dbReference type="HOGENOM" id="CLU_072531_6_0_0"/>
<dbReference type="SUPFAM" id="SSF55804">
    <property type="entry name" value="Phoshotransferase/anion transport protein"/>
    <property type="match status" value="1"/>
</dbReference>
<name>D1ARA2_SEBTE</name>
<dbReference type="InterPro" id="IPR051541">
    <property type="entry name" value="PTS_SugarTrans_NitroReg"/>
</dbReference>
<reference evidence="3" key="1">
    <citation type="submission" date="2009-09" db="EMBL/GenBank/DDBJ databases">
        <title>The complete chromosome of Sebaldella termitidis ATCC 33386.</title>
        <authorList>
            <consortium name="US DOE Joint Genome Institute (JGI-PGF)"/>
            <person name="Lucas S."/>
            <person name="Copeland A."/>
            <person name="Lapidus A."/>
            <person name="Glavina del Rio T."/>
            <person name="Dalin E."/>
            <person name="Tice H."/>
            <person name="Bruce D."/>
            <person name="Goodwin L."/>
            <person name="Pitluck S."/>
            <person name="Kyrpides N."/>
            <person name="Mavromatis K."/>
            <person name="Ivanova N."/>
            <person name="Mikhailova N."/>
            <person name="Sims D."/>
            <person name="Meincke L."/>
            <person name="Brettin T."/>
            <person name="Detter J.C."/>
            <person name="Han C."/>
            <person name="Larimer F."/>
            <person name="Land M."/>
            <person name="Hauser L."/>
            <person name="Markowitz V."/>
            <person name="Cheng J.F."/>
            <person name="Hugenholtz P."/>
            <person name="Woyke T."/>
            <person name="Wu D."/>
            <person name="Eisen J.A."/>
        </authorList>
    </citation>
    <scope>NUCLEOTIDE SEQUENCE [LARGE SCALE GENOMIC DNA]</scope>
    <source>
        <strain evidence="3">ATCC 33386 / NCTC 11300</strain>
    </source>
</reference>
<dbReference type="eggNOG" id="COG1762">
    <property type="taxonomic scope" value="Bacteria"/>
</dbReference>
<dbReference type="RefSeq" id="WP_012862970.1">
    <property type="nucleotide sequence ID" value="NC_013517.1"/>
</dbReference>
<dbReference type="Proteomes" id="UP000000845">
    <property type="component" value="Chromosome"/>
</dbReference>
<protein>
    <submittedName>
        <fullName evidence="2">PTS IIA-like nitrogen-regulatory protein PtsN</fullName>
    </submittedName>
</protein>
<reference evidence="2 3" key="2">
    <citation type="journal article" date="2010" name="Stand. Genomic Sci.">
        <title>Complete genome sequence of Sebaldella termitidis type strain (NCTC 11300).</title>
        <authorList>
            <person name="Harmon-Smith M."/>
            <person name="Celia L."/>
            <person name="Chertkov O."/>
            <person name="Lapidus A."/>
            <person name="Copeland A."/>
            <person name="Glavina Del Rio T."/>
            <person name="Nolan M."/>
            <person name="Lucas S."/>
            <person name="Tice H."/>
            <person name="Cheng J.F."/>
            <person name="Han C."/>
            <person name="Detter J.C."/>
            <person name="Bruce D."/>
            <person name="Goodwin L."/>
            <person name="Pitluck S."/>
            <person name="Pati A."/>
            <person name="Liolios K."/>
            <person name="Ivanova N."/>
            <person name="Mavromatis K."/>
            <person name="Mikhailova N."/>
            <person name="Chen A."/>
            <person name="Palaniappan K."/>
            <person name="Land M."/>
            <person name="Hauser L."/>
            <person name="Chang Y.J."/>
            <person name="Jeffries C.D."/>
            <person name="Brettin T."/>
            <person name="Goker M."/>
            <person name="Beck B."/>
            <person name="Bristow J."/>
            <person name="Eisen J.A."/>
            <person name="Markowitz V."/>
            <person name="Hugenholtz P."/>
            <person name="Kyrpides N.C."/>
            <person name="Klenk H.P."/>
            <person name="Chen F."/>
        </authorList>
    </citation>
    <scope>NUCLEOTIDE SEQUENCE [LARGE SCALE GENOMIC DNA]</scope>
    <source>
        <strain evidence="3">ATCC 33386 / NCTC 11300</strain>
    </source>
</reference>